<dbReference type="InterPro" id="IPR015813">
    <property type="entry name" value="Pyrv/PenolPyrv_kinase-like_dom"/>
</dbReference>
<evidence type="ECO:0000313" key="15">
    <source>
        <dbReference type="Proteomes" id="UP001348817"/>
    </source>
</evidence>
<protein>
    <recommendedName>
        <fullName evidence="3">pyruvate kinase</fullName>
        <ecNumber evidence="3">2.7.1.40</ecNumber>
    </recommendedName>
</protein>
<name>A0AAU9CZI9_9BACT</name>
<evidence type="ECO:0000259" key="13">
    <source>
        <dbReference type="Pfam" id="PF00224"/>
    </source>
</evidence>
<keyword evidence="10" id="KW-0324">Glycolysis</keyword>
<dbReference type="Proteomes" id="UP001348817">
    <property type="component" value="Chromosome"/>
</dbReference>
<dbReference type="EMBL" id="AP025314">
    <property type="protein sequence ID" value="BDD09128.1"/>
    <property type="molecule type" value="Genomic_DNA"/>
</dbReference>
<comment type="pathway">
    <text evidence="1">Carbohydrate degradation; glycolysis; pyruvate from D-glyceraldehyde 3-phosphate: step 5/5.</text>
</comment>
<keyword evidence="11 14" id="KW-0670">Pyruvate</keyword>
<feature type="domain" description="Pyruvate kinase barrel" evidence="13">
    <location>
        <begin position="143"/>
        <end position="223"/>
    </location>
</feature>
<keyword evidence="6" id="KW-0547">Nucleotide-binding</keyword>
<evidence type="ECO:0000256" key="12">
    <source>
        <dbReference type="SAM" id="MobiDB-lite"/>
    </source>
</evidence>
<evidence type="ECO:0000256" key="4">
    <source>
        <dbReference type="ARBA" id="ARBA00022679"/>
    </source>
</evidence>
<evidence type="ECO:0000256" key="1">
    <source>
        <dbReference type="ARBA" id="ARBA00004997"/>
    </source>
</evidence>
<dbReference type="PANTHER" id="PTHR11817">
    <property type="entry name" value="PYRUVATE KINASE"/>
    <property type="match status" value="1"/>
</dbReference>
<evidence type="ECO:0000256" key="7">
    <source>
        <dbReference type="ARBA" id="ARBA00022777"/>
    </source>
</evidence>
<keyword evidence="7 14" id="KW-0418">Kinase</keyword>
<dbReference type="GO" id="GO:0004743">
    <property type="term" value="F:pyruvate kinase activity"/>
    <property type="evidence" value="ECO:0007669"/>
    <property type="project" value="UniProtKB-EC"/>
</dbReference>
<dbReference type="GO" id="GO:0016301">
    <property type="term" value="F:kinase activity"/>
    <property type="evidence" value="ECO:0007669"/>
    <property type="project" value="UniProtKB-KW"/>
</dbReference>
<gene>
    <name evidence="14" type="ORF">FUAX_15600</name>
</gene>
<dbReference type="KEGG" id="fax:FUAX_15600"/>
<dbReference type="InterPro" id="IPR015806">
    <property type="entry name" value="Pyrv_Knase_insert_dom_sf"/>
</dbReference>
<dbReference type="AlphaFoldDB" id="A0AAU9CZI9"/>
<reference evidence="14 15" key="1">
    <citation type="submission" date="2021-12" db="EMBL/GenBank/DDBJ databases">
        <title>Genome sequencing of bacteria with rrn-lacking chromosome and rrn-plasmid.</title>
        <authorList>
            <person name="Anda M."/>
            <person name="Iwasaki W."/>
        </authorList>
    </citation>
    <scope>NUCLEOTIDE SEQUENCE [LARGE SCALE GENOMIC DNA]</scope>
    <source>
        <strain evidence="14 15">DSM 100852</strain>
    </source>
</reference>
<dbReference type="EC" id="2.7.1.40" evidence="3"/>
<evidence type="ECO:0000256" key="5">
    <source>
        <dbReference type="ARBA" id="ARBA00022723"/>
    </source>
</evidence>
<dbReference type="InterPro" id="IPR011037">
    <property type="entry name" value="Pyrv_Knase-like_insert_dom_sf"/>
</dbReference>
<dbReference type="InterPro" id="IPR015793">
    <property type="entry name" value="Pyrv_Knase_brl"/>
</dbReference>
<dbReference type="Gene3D" id="3.20.20.60">
    <property type="entry name" value="Phosphoenolpyruvate-binding domains"/>
    <property type="match status" value="2"/>
</dbReference>
<feature type="domain" description="Pyruvate kinase barrel" evidence="13">
    <location>
        <begin position="361"/>
        <end position="594"/>
    </location>
</feature>
<evidence type="ECO:0000256" key="8">
    <source>
        <dbReference type="ARBA" id="ARBA00022840"/>
    </source>
</evidence>
<evidence type="ECO:0000256" key="3">
    <source>
        <dbReference type="ARBA" id="ARBA00012142"/>
    </source>
</evidence>
<feature type="compositionally biased region" description="Basic residues" evidence="12">
    <location>
        <begin position="633"/>
        <end position="644"/>
    </location>
</feature>
<evidence type="ECO:0000256" key="10">
    <source>
        <dbReference type="ARBA" id="ARBA00023152"/>
    </source>
</evidence>
<keyword evidence="15" id="KW-1185">Reference proteome</keyword>
<evidence type="ECO:0000256" key="9">
    <source>
        <dbReference type="ARBA" id="ARBA00022842"/>
    </source>
</evidence>
<keyword evidence="9" id="KW-0460">Magnesium</keyword>
<dbReference type="RefSeq" id="WP_338394344.1">
    <property type="nucleotide sequence ID" value="NZ_AP025314.1"/>
</dbReference>
<dbReference type="Pfam" id="PF00224">
    <property type="entry name" value="PK"/>
    <property type="match status" value="2"/>
</dbReference>
<dbReference type="SUPFAM" id="SSF50800">
    <property type="entry name" value="PK beta-barrel domain-like"/>
    <property type="match status" value="1"/>
</dbReference>
<evidence type="ECO:0000256" key="11">
    <source>
        <dbReference type="ARBA" id="ARBA00023317"/>
    </source>
</evidence>
<dbReference type="GO" id="GO:0005524">
    <property type="term" value="F:ATP binding"/>
    <property type="evidence" value="ECO:0007669"/>
    <property type="project" value="UniProtKB-KW"/>
</dbReference>
<dbReference type="NCBIfam" id="NF011314">
    <property type="entry name" value="PRK14725.1"/>
    <property type="match status" value="1"/>
</dbReference>
<evidence type="ECO:0000313" key="14">
    <source>
        <dbReference type="EMBL" id="BDD09128.1"/>
    </source>
</evidence>
<evidence type="ECO:0000256" key="6">
    <source>
        <dbReference type="ARBA" id="ARBA00022741"/>
    </source>
</evidence>
<organism evidence="14 15">
    <name type="scientific">Fulvitalea axinellae</name>
    <dbReference type="NCBI Taxonomy" id="1182444"/>
    <lineage>
        <taxon>Bacteria</taxon>
        <taxon>Pseudomonadati</taxon>
        <taxon>Bacteroidota</taxon>
        <taxon>Cytophagia</taxon>
        <taxon>Cytophagales</taxon>
        <taxon>Persicobacteraceae</taxon>
        <taxon>Fulvitalea</taxon>
    </lineage>
</organism>
<dbReference type="SUPFAM" id="SSF51621">
    <property type="entry name" value="Phosphoenolpyruvate/pyruvate domain"/>
    <property type="match status" value="1"/>
</dbReference>
<comment type="similarity">
    <text evidence="2">Belongs to the pyruvate kinase family.</text>
</comment>
<keyword evidence="8" id="KW-0067">ATP-binding</keyword>
<dbReference type="GO" id="GO:0000287">
    <property type="term" value="F:magnesium ion binding"/>
    <property type="evidence" value="ECO:0007669"/>
    <property type="project" value="InterPro"/>
</dbReference>
<feature type="region of interest" description="Disordered" evidence="12">
    <location>
        <begin position="625"/>
        <end position="644"/>
    </location>
</feature>
<dbReference type="InterPro" id="IPR001697">
    <property type="entry name" value="Pyr_Knase"/>
</dbReference>
<dbReference type="Gene3D" id="2.40.33.10">
    <property type="entry name" value="PK beta-barrel domain-like"/>
    <property type="match status" value="1"/>
</dbReference>
<dbReference type="GO" id="GO:0030955">
    <property type="term" value="F:potassium ion binding"/>
    <property type="evidence" value="ECO:0007669"/>
    <property type="project" value="InterPro"/>
</dbReference>
<proteinExistence type="inferred from homology"/>
<accession>A0AAU9CZI9</accession>
<evidence type="ECO:0000256" key="2">
    <source>
        <dbReference type="ARBA" id="ARBA00008663"/>
    </source>
</evidence>
<keyword evidence="5" id="KW-0479">Metal-binding</keyword>
<keyword evidence="4" id="KW-0808">Transferase</keyword>
<dbReference type="InterPro" id="IPR040442">
    <property type="entry name" value="Pyrv_kinase-like_dom_sf"/>
</dbReference>
<sequence length="644" mass="71682">MSKKKDSGKMERPLAGETDIHSLIKELKEIRSAGVKFQKSQNEALGDIHPDFEKSAKNFLRYLGLRQQDIRQIQKRLGNLGVSRLGRAEGHIEASLKAIIHNLNKLSKDPKAILSREARGFRRGRFLLDHHTLSLLGPEPESRSVRIMVTLPFTAANDYELVKNMLLAGMNLARVNCAHDTPAEWKQMIDNLRKAEKETGKTCKVCMDLAGPKFRTGPVPQSPGALKVRAKKDPFGNIRESAKVWISSQNSPENLGNLTHIPAEEFATSAFSSNDTLRFKDTRKKKRSFRILEVFPEGILAETKKTSYLRSGLVLAKKNAEPDEQEATITVGELPPTDNWIDLHIGDTLVIEKGNAPAENTVKDEKGQVLSPARISCEVEHLYTDTQIGEPILLDDGSIEGIITHKTDEELTLEIDYTKPGGARLKADKGINAPESDLGTKGLTEKDKEDLRFVVQHADIVNFSFVNRPEDVQDLENELEIIKKELDAPQTDDLGVILKIETRKGFKNLPSILLQAMGRKAIGVMLARGDLAVECGWNNLAETQEEILRICSAAHVPIVWATQVLEGLAKKGRPSRAEISDVALGQRAECVMLNKGPFIIDAISALDNIIASMQQHRQKMAPMLPGLDMEKFHSKKDKKKKQKK</sequence>